<keyword evidence="4 5" id="KW-0472">Membrane</keyword>
<proteinExistence type="predicted"/>
<accession>A0ABN3FFZ8</accession>
<feature type="transmembrane region" description="Helical" evidence="5">
    <location>
        <begin position="177"/>
        <end position="196"/>
    </location>
</feature>
<comment type="caution">
    <text evidence="6">The sequence shown here is derived from an EMBL/GenBank/DDBJ whole genome shotgun (WGS) entry which is preliminary data.</text>
</comment>
<evidence type="ECO:0000256" key="2">
    <source>
        <dbReference type="ARBA" id="ARBA00022692"/>
    </source>
</evidence>
<feature type="transmembrane region" description="Helical" evidence="5">
    <location>
        <begin position="483"/>
        <end position="504"/>
    </location>
</feature>
<comment type="subcellular location">
    <subcellularLocation>
        <location evidence="1">Membrane</location>
        <topology evidence="1">Multi-pass membrane protein</topology>
    </subcellularLocation>
</comment>
<feature type="transmembrane region" description="Helical" evidence="5">
    <location>
        <begin position="121"/>
        <end position="142"/>
    </location>
</feature>
<feature type="transmembrane region" description="Helical" evidence="5">
    <location>
        <begin position="148"/>
        <end position="170"/>
    </location>
</feature>
<reference evidence="6 7" key="1">
    <citation type="journal article" date="2019" name="Int. J. Syst. Evol. Microbiol.">
        <title>The Global Catalogue of Microorganisms (GCM) 10K type strain sequencing project: providing services to taxonomists for standard genome sequencing and annotation.</title>
        <authorList>
            <consortium name="The Broad Institute Genomics Platform"/>
            <consortium name="The Broad Institute Genome Sequencing Center for Infectious Disease"/>
            <person name="Wu L."/>
            <person name="Ma J."/>
        </authorList>
    </citation>
    <scope>NUCLEOTIDE SEQUENCE [LARGE SCALE GENOMIC DNA]</scope>
    <source>
        <strain evidence="6 7">JCM 3272</strain>
    </source>
</reference>
<feature type="transmembrane region" description="Helical" evidence="5">
    <location>
        <begin position="421"/>
        <end position="444"/>
    </location>
</feature>
<sequence length="523" mass="56255">MTVQPTMLRPATQRPAWQTVLGLVLALPALVLLITSYVEPAVWTIRTSFRRFTGIRTLSGGDTPSAGWDNYHRAYEQGLAGSLWYVLSLVAIPLLAVLVLAPALAWAAHSSGRVVRWTARGALVIPLAAFSPYGIALAAAHADRGQRWAYWSGTFGVFVAVAALVYLAAFRTNRSPWPAVVVSAGLSVLGVLAAVLQEFTYGWTFRFSGQHGHDTPATMMYERAFVTLNFGTAAAIATTVLVPLLLLGALATVVFARTGLRLQWRPDIAPLRTAARPAAVGLLVLVLAVTIAGLWPWLSHLGQQGRPNAPSTWVNTWIPPLISTLVGVSAAALAAFGISGLRPLGRHSEWLLMPFGLFLFVGGMPLALRAYAAGATAARLDSFDALIPPSRLAIPALFAFALLFRGQALRREALLQEGRPASWWSVLVPGLPMAGLLYLGTWLFQAQDVLWPLITSTSNYPTAQLEFVRVLQSRVTEGLPYGALLPIPMLVLALLVGVAAQLFLADKVALQVGPPERDHPPRT</sequence>
<feature type="transmembrane region" description="Helical" evidence="5">
    <location>
        <begin position="230"/>
        <end position="256"/>
    </location>
</feature>
<organism evidence="6 7">
    <name type="scientific">Dactylosporangium salmoneum</name>
    <dbReference type="NCBI Taxonomy" id="53361"/>
    <lineage>
        <taxon>Bacteria</taxon>
        <taxon>Bacillati</taxon>
        <taxon>Actinomycetota</taxon>
        <taxon>Actinomycetes</taxon>
        <taxon>Micromonosporales</taxon>
        <taxon>Micromonosporaceae</taxon>
        <taxon>Dactylosporangium</taxon>
    </lineage>
</organism>
<keyword evidence="3 5" id="KW-1133">Transmembrane helix</keyword>
<feature type="transmembrane region" description="Helical" evidence="5">
    <location>
        <begin position="392"/>
        <end position="409"/>
    </location>
</feature>
<name>A0ABN3FFZ8_9ACTN</name>
<feature type="transmembrane region" description="Helical" evidence="5">
    <location>
        <begin position="350"/>
        <end position="372"/>
    </location>
</feature>
<evidence type="ECO:0000256" key="4">
    <source>
        <dbReference type="ARBA" id="ARBA00023136"/>
    </source>
</evidence>
<dbReference type="Proteomes" id="UP001501444">
    <property type="component" value="Unassembled WGS sequence"/>
</dbReference>
<keyword evidence="7" id="KW-1185">Reference proteome</keyword>
<evidence type="ECO:0000256" key="5">
    <source>
        <dbReference type="SAM" id="Phobius"/>
    </source>
</evidence>
<evidence type="ECO:0000313" key="6">
    <source>
        <dbReference type="EMBL" id="GAA2329172.1"/>
    </source>
</evidence>
<dbReference type="SUPFAM" id="SSF161098">
    <property type="entry name" value="MetI-like"/>
    <property type="match status" value="1"/>
</dbReference>
<dbReference type="RefSeq" id="WP_344610672.1">
    <property type="nucleotide sequence ID" value="NZ_BAAARV010000005.1"/>
</dbReference>
<gene>
    <name evidence="6" type="ORF">GCM10010170_006410</name>
</gene>
<keyword evidence="2 5" id="KW-0812">Transmembrane</keyword>
<feature type="transmembrane region" description="Helical" evidence="5">
    <location>
        <begin position="317"/>
        <end position="338"/>
    </location>
</feature>
<evidence type="ECO:0000313" key="7">
    <source>
        <dbReference type="Proteomes" id="UP001501444"/>
    </source>
</evidence>
<dbReference type="InterPro" id="IPR035906">
    <property type="entry name" value="MetI-like_sf"/>
</dbReference>
<evidence type="ECO:0000256" key="1">
    <source>
        <dbReference type="ARBA" id="ARBA00004141"/>
    </source>
</evidence>
<feature type="transmembrane region" description="Helical" evidence="5">
    <location>
        <begin position="20"/>
        <end position="38"/>
    </location>
</feature>
<protein>
    <submittedName>
        <fullName evidence="6">Uncharacterized protein</fullName>
    </submittedName>
</protein>
<evidence type="ECO:0000256" key="3">
    <source>
        <dbReference type="ARBA" id="ARBA00022989"/>
    </source>
</evidence>
<feature type="transmembrane region" description="Helical" evidence="5">
    <location>
        <begin position="277"/>
        <end position="297"/>
    </location>
</feature>
<feature type="transmembrane region" description="Helical" evidence="5">
    <location>
        <begin position="83"/>
        <end position="109"/>
    </location>
</feature>
<dbReference type="EMBL" id="BAAARV010000005">
    <property type="protein sequence ID" value="GAA2329172.1"/>
    <property type="molecule type" value="Genomic_DNA"/>
</dbReference>